<comment type="subcellular location">
    <subcellularLocation>
        <location evidence="1">Cell membrane</location>
        <topology evidence="1">Single-pass type I membrane protein</topology>
    </subcellularLocation>
</comment>
<organism evidence="14 15">
    <name type="scientific">Ricinus communis</name>
    <name type="common">Castor bean</name>
    <dbReference type="NCBI Taxonomy" id="3988"/>
    <lineage>
        <taxon>Eukaryota</taxon>
        <taxon>Viridiplantae</taxon>
        <taxon>Streptophyta</taxon>
        <taxon>Embryophyta</taxon>
        <taxon>Tracheophyta</taxon>
        <taxon>Spermatophyta</taxon>
        <taxon>Magnoliopsida</taxon>
        <taxon>eudicotyledons</taxon>
        <taxon>Gunneridae</taxon>
        <taxon>Pentapetalae</taxon>
        <taxon>rosids</taxon>
        <taxon>fabids</taxon>
        <taxon>Malpighiales</taxon>
        <taxon>Euphorbiaceae</taxon>
        <taxon>Acalyphoideae</taxon>
        <taxon>Acalypheae</taxon>
        <taxon>Ricinus</taxon>
    </lineage>
</organism>
<evidence type="ECO:0000256" key="2">
    <source>
        <dbReference type="ARBA" id="ARBA00009592"/>
    </source>
</evidence>
<evidence type="ECO:0000256" key="12">
    <source>
        <dbReference type="SAM" id="Phobius"/>
    </source>
</evidence>
<keyword evidence="3" id="KW-1003">Cell membrane</keyword>
<dbReference type="PANTHER" id="PTHR48061:SF12">
    <property type="entry name" value="DISEASE RESISTANCE LIKE PROTEIN"/>
    <property type="match status" value="1"/>
</dbReference>
<evidence type="ECO:0000256" key="6">
    <source>
        <dbReference type="ARBA" id="ARBA00022729"/>
    </source>
</evidence>
<keyword evidence="4" id="KW-0433">Leucine-rich repeat</keyword>
<evidence type="ECO:0000256" key="7">
    <source>
        <dbReference type="ARBA" id="ARBA00022737"/>
    </source>
</evidence>
<evidence type="ECO:0000256" key="11">
    <source>
        <dbReference type="ARBA" id="ARBA00023180"/>
    </source>
</evidence>
<keyword evidence="14" id="KW-0808">Transferase</keyword>
<feature type="domain" description="Leucine-rich repeat-containing N-terminal plant-type" evidence="13">
    <location>
        <begin position="13"/>
        <end position="33"/>
    </location>
</feature>
<dbReference type="InterPro" id="IPR013210">
    <property type="entry name" value="LRR_N_plant-typ"/>
</dbReference>
<keyword evidence="7" id="KW-0677">Repeat</keyword>
<dbReference type="FunFam" id="3.80.10.10:FF:000111">
    <property type="entry name" value="LRR receptor-like serine/threonine-protein kinase ERECTA"/>
    <property type="match status" value="1"/>
</dbReference>
<evidence type="ECO:0000256" key="10">
    <source>
        <dbReference type="ARBA" id="ARBA00023170"/>
    </source>
</evidence>
<evidence type="ECO:0000259" key="13">
    <source>
        <dbReference type="Pfam" id="PF08263"/>
    </source>
</evidence>
<evidence type="ECO:0000256" key="1">
    <source>
        <dbReference type="ARBA" id="ARBA00004251"/>
    </source>
</evidence>
<proteinExistence type="inferred from homology"/>
<keyword evidence="15" id="KW-1185">Reference proteome</keyword>
<keyword evidence="10" id="KW-0675">Receptor</keyword>
<keyword evidence="5 12" id="KW-0812">Transmembrane</keyword>
<dbReference type="FunFam" id="3.80.10.10:FF:000041">
    <property type="entry name" value="LRR receptor-like serine/threonine-protein kinase ERECTA"/>
    <property type="match status" value="3"/>
</dbReference>
<keyword evidence="11" id="KW-0325">Glycoprotein</keyword>
<evidence type="ECO:0000256" key="8">
    <source>
        <dbReference type="ARBA" id="ARBA00022989"/>
    </source>
</evidence>
<dbReference type="GO" id="GO:0016301">
    <property type="term" value="F:kinase activity"/>
    <property type="evidence" value="ECO:0007669"/>
    <property type="project" value="UniProtKB-KW"/>
</dbReference>
<reference evidence="15" key="1">
    <citation type="journal article" date="2010" name="Nat. Biotechnol.">
        <title>Draft genome sequence of the oilseed species Ricinus communis.</title>
        <authorList>
            <person name="Chan A.P."/>
            <person name="Crabtree J."/>
            <person name="Zhao Q."/>
            <person name="Lorenzi H."/>
            <person name="Orvis J."/>
            <person name="Puiu D."/>
            <person name="Melake-Berhan A."/>
            <person name="Jones K.M."/>
            <person name="Redman J."/>
            <person name="Chen G."/>
            <person name="Cahoon E.B."/>
            <person name="Gedil M."/>
            <person name="Stanke M."/>
            <person name="Haas B.J."/>
            <person name="Wortman J.R."/>
            <person name="Fraser-Liggett C.M."/>
            <person name="Ravel J."/>
            <person name="Rabinowicz P.D."/>
        </authorList>
    </citation>
    <scope>NUCLEOTIDE SEQUENCE [LARGE SCALE GENOMIC DNA]</scope>
    <source>
        <strain evidence="15">cv. Hale</strain>
    </source>
</reference>
<dbReference type="InParanoid" id="B9RNT7"/>
<dbReference type="SUPFAM" id="SSF52058">
    <property type="entry name" value="L domain-like"/>
    <property type="match status" value="3"/>
</dbReference>
<dbReference type="PRINTS" id="PR00019">
    <property type="entry name" value="LEURICHRPT"/>
</dbReference>
<dbReference type="InterPro" id="IPR032675">
    <property type="entry name" value="LRR_dom_sf"/>
</dbReference>
<feature type="transmembrane region" description="Helical" evidence="12">
    <location>
        <begin position="894"/>
        <end position="913"/>
    </location>
</feature>
<evidence type="ECO:0000256" key="5">
    <source>
        <dbReference type="ARBA" id="ARBA00022692"/>
    </source>
</evidence>
<dbReference type="Pfam" id="PF13855">
    <property type="entry name" value="LRR_8"/>
    <property type="match status" value="2"/>
</dbReference>
<keyword evidence="9 12" id="KW-0472">Membrane</keyword>
<dbReference type="GO" id="GO:0005886">
    <property type="term" value="C:plasma membrane"/>
    <property type="evidence" value="ECO:0007669"/>
    <property type="project" value="UniProtKB-SubCell"/>
</dbReference>
<gene>
    <name evidence="14" type="ORF">RCOM_0920700</name>
</gene>
<dbReference type="InterPro" id="IPR001611">
    <property type="entry name" value="Leu-rich_rpt"/>
</dbReference>
<dbReference type="InterPro" id="IPR046956">
    <property type="entry name" value="RLP23-like"/>
</dbReference>
<dbReference type="EMBL" id="EQ973791">
    <property type="protein sequence ID" value="EEF46855.1"/>
    <property type="molecule type" value="Genomic_DNA"/>
</dbReference>
<comment type="similarity">
    <text evidence="2">Belongs to the RLP family.</text>
</comment>
<name>B9RNT7_RICCO</name>
<dbReference type="Pfam" id="PF00560">
    <property type="entry name" value="LRR_1"/>
    <property type="match status" value="7"/>
</dbReference>
<evidence type="ECO:0000313" key="14">
    <source>
        <dbReference type="EMBL" id="EEF46855.1"/>
    </source>
</evidence>
<evidence type="ECO:0000256" key="9">
    <source>
        <dbReference type="ARBA" id="ARBA00023136"/>
    </source>
</evidence>
<protein>
    <submittedName>
        <fullName evidence="14">Serine-threonine protein kinase, plant-type, putative</fullName>
    </submittedName>
</protein>
<evidence type="ECO:0000313" key="15">
    <source>
        <dbReference type="Proteomes" id="UP000008311"/>
    </source>
</evidence>
<dbReference type="STRING" id="3988.B9RNT7"/>
<sequence>MSACEPSGYTKVNTWKLGSNTSDCCSWDGVECDKDTGYVIGLDLTSSCLYGSINSSSSLFRLVHLTSLNLAYNNFNRSKIPPGIMNLLSLTSLNLSFSNFSDQIPSEILELSNLVSLDLSDNPLMLRQPSLKDLVERLIHLTELHLSGVIISSEVPQSLANLSSLSSLLLRDCKLQGQFPVTIFQLPNLRFLSVRSNPFLAGYLPEFKNGSTLEMLRLERTNFSGQLPYSIRNLKSLSNFVASGCRFWGAIPSSVGNLSNLNFLDLSDNNFSGQIPSSFGNLLQLSYLSLSFNSFSPGTLYWLGNLTNLYLLGLVETNSYGDIPSSVQNLTQLSYLWLHSNQLTGQIPSWIGNFTHLVELQLAKNKLQGPIPESIFELPNLEVLELHSNILSGTLKSDLILKPKYLYDLQLSENNLSLVGSPNSNATLSKLRVLGLSSCNLREFPAFLRWQNELEFLDLSRNKLEGLIPNWILNWGIENLTFLNLAYNFLTGFEQPLNLLPWTNLHVFNLTSNEFQGTLPVPPPFITIYSVSKNKFNGEISPLFCNLTSVLAVDLSSNNLTGELPPCLGNLGNFVSVLDLRNNSFSGKIPDEYTIGCKLRMIDLSQNKIEGKVPRSLANCTMLEILNFGKNQINDIFPSWLGILPELRILTLRSNKLHGAIGEPLTSSEFSRLQIIDLSDNNCTGKLPVEYIRNWAAMKIVDKDHLLYMQANTSFQIRDFLWHGDHIYSITMTNKGTETVYQKILEFFVAIDLSNNRFEGGIPEVIGSLKELQLLNLSKNILTGSIPSSLGNLKQLEALDFSTNKLSGEIPMQLARLTFLSFFNASHNHLTGPIPRGNQFDTFQNNSFEANLGLCGYPLSEKCGDKNGTSSLAPPEDEDEDSESSFEFSWKVALIGYASGLLIGVIIGGTMNIRKYEWLIKNLMRWQSHLFP</sequence>
<accession>B9RNT7</accession>
<keyword evidence="6" id="KW-0732">Signal</keyword>
<evidence type="ECO:0000256" key="3">
    <source>
        <dbReference type="ARBA" id="ARBA00022475"/>
    </source>
</evidence>
<dbReference type="PANTHER" id="PTHR48061">
    <property type="entry name" value="LEUCINE-RICH REPEAT RECEPTOR PROTEIN KINASE EMS1-LIKE-RELATED"/>
    <property type="match status" value="1"/>
</dbReference>
<keyword evidence="14" id="KW-0418">Kinase</keyword>
<dbReference type="Gene3D" id="3.80.10.10">
    <property type="entry name" value="Ribonuclease Inhibitor"/>
    <property type="match status" value="5"/>
</dbReference>
<evidence type="ECO:0000256" key="4">
    <source>
        <dbReference type="ARBA" id="ARBA00022614"/>
    </source>
</evidence>
<keyword evidence="8 12" id="KW-1133">Transmembrane helix</keyword>
<dbReference type="SMART" id="SM00369">
    <property type="entry name" value="LRR_TYP"/>
    <property type="match status" value="10"/>
</dbReference>
<dbReference type="eggNOG" id="KOG0619">
    <property type="taxonomic scope" value="Eukaryota"/>
</dbReference>
<dbReference type="Proteomes" id="UP000008311">
    <property type="component" value="Unassembled WGS sequence"/>
</dbReference>
<dbReference type="AlphaFoldDB" id="B9RNT7"/>
<dbReference type="Pfam" id="PF08263">
    <property type="entry name" value="LRRNT_2"/>
    <property type="match status" value="1"/>
</dbReference>
<dbReference type="InterPro" id="IPR003591">
    <property type="entry name" value="Leu-rich_rpt_typical-subtyp"/>
</dbReference>